<evidence type="ECO:0000313" key="1">
    <source>
        <dbReference type="EMBL" id="KAG2201997.1"/>
    </source>
</evidence>
<organism evidence="1 2">
    <name type="scientific">Mucor saturninus</name>
    <dbReference type="NCBI Taxonomy" id="64648"/>
    <lineage>
        <taxon>Eukaryota</taxon>
        <taxon>Fungi</taxon>
        <taxon>Fungi incertae sedis</taxon>
        <taxon>Mucoromycota</taxon>
        <taxon>Mucoromycotina</taxon>
        <taxon>Mucoromycetes</taxon>
        <taxon>Mucorales</taxon>
        <taxon>Mucorineae</taxon>
        <taxon>Mucoraceae</taxon>
        <taxon>Mucor</taxon>
    </lineage>
</organism>
<protein>
    <submittedName>
        <fullName evidence="1">Uncharacterized protein</fullName>
    </submittedName>
</protein>
<dbReference type="Proteomes" id="UP000603453">
    <property type="component" value="Unassembled WGS sequence"/>
</dbReference>
<comment type="caution">
    <text evidence="1">The sequence shown here is derived from an EMBL/GenBank/DDBJ whole genome shotgun (WGS) entry which is preliminary data.</text>
</comment>
<name>A0A8H7V1I4_9FUNG</name>
<accession>A0A8H7V1I4</accession>
<dbReference type="AlphaFoldDB" id="A0A8H7V1I4"/>
<evidence type="ECO:0000313" key="2">
    <source>
        <dbReference type="Proteomes" id="UP000603453"/>
    </source>
</evidence>
<gene>
    <name evidence="1" type="ORF">INT47_000536</name>
</gene>
<sequence length="92" mass="10456">MSIQTLNSAKFLQARFGCTEFVGVEGTQTARQCGVQTQELVRHDTLPYLCIRLDQRTDSVQNQNTGSFVIVSNVFNINYIVRISTKSQKKQR</sequence>
<reference evidence="1" key="1">
    <citation type="submission" date="2020-12" db="EMBL/GenBank/DDBJ databases">
        <title>Metabolic potential, ecology and presence of endohyphal bacteria is reflected in genomic diversity of Mucoromycotina.</title>
        <authorList>
            <person name="Muszewska A."/>
            <person name="Okrasinska A."/>
            <person name="Steczkiewicz K."/>
            <person name="Drgas O."/>
            <person name="Orlowska M."/>
            <person name="Perlinska-Lenart U."/>
            <person name="Aleksandrzak-Piekarczyk T."/>
            <person name="Szatraj K."/>
            <person name="Zielenkiewicz U."/>
            <person name="Pilsyk S."/>
            <person name="Malc E."/>
            <person name="Mieczkowski P."/>
            <person name="Kruszewska J.S."/>
            <person name="Biernat P."/>
            <person name="Pawlowska J."/>
        </authorList>
    </citation>
    <scope>NUCLEOTIDE SEQUENCE</scope>
    <source>
        <strain evidence="1">WA0000017839</strain>
    </source>
</reference>
<keyword evidence="2" id="KW-1185">Reference proteome</keyword>
<proteinExistence type="predicted"/>
<dbReference type="EMBL" id="JAEPRD010000066">
    <property type="protein sequence ID" value="KAG2201997.1"/>
    <property type="molecule type" value="Genomic_DNA"/>
</dbReference>